<comment type="caution">
    <text evidence="1">The sequence shown here is derived from an EMBL/GenBank/DDBJ whole genome shotgun (WGS) entry which is preliminary data.</text>
</comment>
<dbReference type="PANTHER" id="PTHR47674">
    <property type="entry name" value="SAGA-ASSOCIATED FACTOR 11"/>
    <property type="match status" value="1"/>
</dbReference>
<proteinExistence type="predicted"/>
<protein>
    <submittedName>
        <fullName evidence="1">Uncharacterized protein</fullName>
    </submittedName>
</protein>
<keyword evidence="2" id="KW-1185">Reference proteome</keyword>
<sequence length="71" mass="7997">MFFLIDTWTGCRFCSSAPNEDNVSQLQLSAHVFDELLASIIIDVASVCHRVAKLGLDRNLEEEEEELRLSA</sequence>
<gene>
    <name evidence="1" type="ORF">HAX54_016635</name>
</gene>
<dbReference type="PANTHER" id="PTHR47674:SF3">
    <property type="entry name" value="SAGA-ASSOCIATED FACTOR 11"/>
    <property type="match status" value="1"/>
</dbReference>
<name>A0ABS8ULG6_DATST</name>
<dbReference type="EMBL" id="JACEIK010002080">
    <property type="protein sequence ID" value="MCD9558935.1"/>
    <property type="molecule type" value="Genomic_DNA"/>
</dbReference>
<evidence type="ECO:0000313" key="1">
    <source>
        <dbReference type="EMBL" id="MCD9558935.1"/>
    </source>
</evidence>
<evidence type="ECO:0000313" key="2">
    <source>
        <dbReference type="Proteomes" id="UP000823775"/>
    </source>
</evidence>
<dbReference type="Proteomes" id="UP000823775">
    <property type="component" value="Unassembled WGS sequence"/>
</dbReference>
<reference evidence="1 2" key="1">
    <citation type="journal article" date="2021" name="BMC Genomics">
        <title>Datura genome reveals duplications of psychoactive alkaloid biosynthetic genes and high mutation rate following tissue culture.</title>
        <authorList>
            <person name="Rajewski A."/>
            <person name="Carter-House D."/>
            <person name="Stajich J."/>
            <person name="Litt A."/>
        </authorList>
    </citation>
    <scope>NUCLEOTIDE SEQUENCE [LARGE SCALE GENOMIC DNA]</scope>
    <source>
        <strain evidence="1">AR-01</strain>
    </source>
</reference>
<accession>A0ABS8ULG6</accession>
<organism evidence="1 2">
    <name type="scientific">Datura stramonium</name>
    <name type="common">Jimsonweed</name>
    <name type="synonym">Common thornapple</name>
    <dbReference type="NCBI Taxonomy" id="4076"/>
    <lineage>
        <taxon>Eukaryota</taxon>
        <taxon>Viridiplantae</taxon>
        <taxon>Streptophyta</taxon>
        <taxon>Embryophyta</taxon>
        <taxon>Tracheophyta</taxon>
        <taxon>Spermatophyta</taxon>
        <taxon>Magnoliopsida</taxon>
        <taxon>eudicotyledons</taxon>
        <taxon>Gunneridae</taxon>
        <taxon>Pentapetalae</taxon>
        <taxon>asterids</taxon>
        <taxon>lamiids</taxon>
        <taxon>Solanales</taxon>
        <taxon>Solanaceae</taxon>
        <taxon>Solanoideae</taxon>
        <taxon>Datureae</taxon>
        <taxon>Datura</taxon>
    </lineage>
</organism>